<dbReference type="AlphaFoldDB" id="A0A9N7UN86"/>
<feature type="region of interest" description="Disordered" evidence="1">
    <location>
        <begin position="1"/>
        <end position="21"/>
    </location>
</feature>
<protein>
    <submittedName>
        <fullName evidence="2">Uncharacterized protein</fullName>
    </submittedName>
</protein>
<keyword evidence="3" id="KW-1185">Reference proteome</keyword>
<sequence length="102" mass="10627">MAASGVSVTSPSSSGPTLHNIDSSGCTARNVFIPGLGGGAPLPLHQDRMLVSALHLLSLPPPPCSTFAFICRFFLRCSLHLRYPRGQAGGGRRGREKGGLQG</sequence>
<feature type="compositionally biased region" description="Low complexity" evidence="1">
    <location>
        <begin position="1"/>
        <end position="17"/>
    </location>
</feature>
<organism evidence="2 3">
    <name type="scientific">Pleuronectes platessa</name>
    <name type="common">European plaice</name>
    <dbReference type="NCBI Taxonomy" id="8262"/>
    <lineage>
        <taxon>Eukaryota</taxon>
        <taxon>Metazoa</taxon>
        <taxon>Chordata</taxon>
        <taxon>Craniata</taxon>
        <taxon>Vertebrata</taxon>
        <taxon>Euteleostomi</taxon>
        <taxon>Actinopterygii</taxon>
        <taxon>Neopterygii</taxon>
        <taxon>Teleostei</taxon>
        <taxon>Neoteleostei</taxon>
        <taxon>Acanthomorphata</taxon>
        <taxon>Carangaria</taxon>
        <taxon>Pleuronectiformes</taxon>
        <taxon>Pleuronectoidei</taxon>
        <taxon>Pleuronectidae</taxon>
        <taxon>Pleuronectes</taxon>
    </lineage>
</organism>
<reference evidence="2" key="1">
    <citation type="submission" date="2020-03" db="EMBL/GenBank/DDBJ databases">
        <authorList>
            <person name="Weist P."/>
        </authorList>
    </citation>
    <scope>NUCLEOTIDE SEQUENCE</scope>
</reference>
<evidence type="ECO:0000256" key="1">
    <source>
        <dbReference type="SAM" id="MobiDB-lite"/>
    </source>
</evidence>
<evidence type="ECO:0000313" key="3">
    <source>
        <dbReference type="Proteomes" id="UP001153269"/>
    </source>
</evidence>
<dbReference type="Proteomes" id="UP001153269">
    <property type="component" value="Unassembled WGS sequence"/>
</dbReference>
<gene>
    <name evidence="2" type="ORF">PLEPLA_LOCUS21988</name>
</gene>
<dbReference type="EMBL" id="CADEAL010001610">
    <property type="protein sequence ID" value="CAB1433896.1"/>
    <property type="molecule type" value="Genomic_DNA"/>
</dbReference>
<evidence type="ECO:0000313" key="2">
    <source>
        <dbReference type="EMBL" id="CAB1433896.1"/>
    </source>
</evidence>
<name>A0A9N7UN86_PLEPL</name>
<accession>A0A9N7UN86</accession>
<comment type="caution">
    <text evidence="2">The sequence shown here is derived from an EMBL/GenBank/DDBJ whole genome shotgun (WGS) entry which is preliminary data.</text>
</comment>
<proteinExistence type="predicted"/>